<evidence type="ECO:0000313" key="9">
    <source>
        <dbReference type="EMBL" id="APH01948.1"/>
    </source>
</evidence>
<evidence type="ECO:0000256" key="6">
    <source>
        <dbReference type="ARBA" id="ARBA00039017"/>
    </source>
</evidence>
<evidence type="ECO:0000256" key="4">
    <source>
        <dbReference type="ARBA" id="ARBA00022801"/>
    </source>
</evidence>
<evidence type="ECO:0000256" key="5">
    <source>
        <dbReference type="ARBA" id="ARBA00037900"/>
    </source>
</evidence>
<reference evidence="9 10" key="1">
    <citation type="submission" date="2015-11" db="EMBL/GenBank/DDBJ databases">
        <authorList>
            <person name="Zhang Y."/>
            <person name="Guo Z."/>
        </authorList>
    </citation>
    <scope>NUCLEOTIDE SEQUENCE [LARGE SCALE GENOMIC DNA]</scope>
    <source>
        <strain evidence="9 10">YFY001</strain>
    </source>
</reference>
<evidence type="ECO:0000256" key="3">
    <source>
        <dbReference type="ARBA" id="ARBA00022723"/>
    </source>
</evidence>
<sequence length="200" mass="20798">MGRALVLVDIQNDFCEGGSLAVTGGAAVAARAAERVLDDWQGHDLGHRDYTAVVATADWHHDPGEHWAVDGEPDYATTWPVHCAADTPGAEFHPALEPALAHLDEVFRKGMTDAAYSGFEGVAAGDGHTGLAGWLHHHGITDLDVAGIATDHCVRATVLDGLREGFAVRLLTDSIAGVAPATTEAALTEMISAGATTDAS</sequence>
<keyword evidence="3" id="KW-0479">Metal-binding</keyword>
<dbReference type="Proteomes" id="UP000182938">
    <property type="component" value="Chromosome"/>
</dbReference>
<keyword evidence="2" id="KW-0662">Pyridine nucleotide biosynthesis</keyword>
<comment type="pathway">
    <text evidence="5">Cofactor biosynthesis; nicotinate biosynthesis; nicotinate from nicotinamide: step 1/1.</text>
</comment>
<accession>A0A1L3MHZ9</accession>
<dbReference type="InterPro" id="IPR052347">
    <property type="entry name" value="Isochorismatase_Nicotinamidase"/>
</dbReference>
<evidence type="ECO:0000256" key="1">
    <source>
        <dbReference type="ARBA" id="ARBA00006336"/>
    </source>
</evidence>
<dbReference type="PANTHER" id="PTHR11080">
    <property type="entry name" value="PYRAZINAMIDASE/NICOTINAMIDASE"/>
    <property type="match status" value="1"/>
</dbReference>
<protein>
    <recommendedName>
        <fullName evidence="6">nicotinamidase</fullName>
        <ecNumber evidence="6">3.5.1.19</ecNumber>
    </recommendedName>
    <alternativeName>
        <fullName evidence="7">Nicotinamide deamidase</fullName>
    </alternativeName>
</protein>
<keyword evidence="4" id="KW-0378">Hydrolase</keyword>
<name>A0A1L3MHZ9_9MICO</name>
<dbReference type="SUPFAM" id="SSF52499">
    <property type="entry name" value="Isochorismatase-like hydrolases"/>
    <property type="match status" value="1"/>
</dbReference>
<dbReference type="GO" id="GO:0046872">
    <property type="term" value="F:metal ion binding"/>
    <property type="evidence" value="ECO:0007669"/>
    <property type="project" value="UniProtKB-KW"/>
</dbReference>
<comment type="similarity">
    <text evidence="1">Belongs to the isochorismatase family.</text>
</comment>
<evidence type="ECO:0000256" key="7">
    <source>
        <dbReference type="ARBA" id="ARBA00043224"/>
    </source>
</evidence>
<evidence type="ECO:0000313" key="10">
    <source>
        <dbReference type="Proteomes" id="UP000182938"/>
    </source>
</evidence>
<proteinExistence type="inferred from homology"/>
<gene>
    <name evidence="9" type="ORF">ASJ30_10775</name>
</gene>
<evidence type="ECO:0000256" key="2">
    <source>
        <dbReference type="ARBA" id="ARBA00022642"/>
    </source>
</evidence>
<dbReference type="EC" id="3.5.1.19" evidence="6"/>
<dbReference type="PANTHER" id="PTHR11080:SF2">
    <property type="entry name" value="LD05707P"/>
    <property type="match status" value="1"/>
</dbReference>
<dbReference type="Pfam" id="PF00857">
    <property type="entry name" value="Isochorismatase"/>
    <property type="match status" value="1"/>
</dbReference>
<organism evidence="9 10">
    <name type="scientific">Janibacter indicus</name>
    <dbReference type="NCBI Taxonomy" id="857417"/>
    <lineage>
        <taxon>Bacteria</taxon>
        <taxon>Bacillati</taxon>
        <taxon>Actinomycetota</taxon>
        <taxon>Actinomycetes</taxon>
        <taxon>Micrococcales</taxon>
        <taxon>Intrasporangiaceae</taxon>
        <taxon>Janibacter</taxon>
    </lineage>
</organism>
<dbReference type="KEGG" id="jte:ASJ30_10775"/>
<dbReference type="GO" id="GO:0019363">
    <property type="term" value="P:pyridine nucleotide biosynthetic process"/>
    <property type="evidence" value="ECO:0007669"/>
    <property type="project" value="UniProtKB-KW"/>
</dbReference>
<dbReference type="GO" id="GO:0008936">
    <property type="term" value="F:nicotinamidase activity"/>
    <property type="evidence" value="ECO:0007669"/>
    <property type="project" value="UniProtKB-EC"/>
</dbReference>
<keyword evidence="10" id="KW-1185">Reference proteome</keyword>
<dbReference type="EMBL" id="CP013290">
    <property type="protein sequence ID" value="APH01948.1"/>
    <property type="molecule type" value="Genomic_DNA"/>
</dbReference>
<dbReference type="InterPro" id="IPR036380">
    <property type="entry name" value="Isochorismatase-like_sf"/>
</dbReference>
<feature type="domain" description="Isochorismatase-like" evidence="8">
    <location>
        <begin position="4"/>
        <end position="196"/>
    </location>
</feature>
<dbReference type="Gene3D" id="3.40.50.850">
    <property type="entry name" value="Isochorismatase-like"/>
    <property type="match status" value="1"/>
</dbReference>
<dbReference type="InterPro" id="IPR000868">
    <property type="entry name" value="Isochorismatase-like_dom"/>
</dbReference>
<evidence type="ECO:0000259" key="8">
    <source>
        <dbReference type="Pfam" id="PF00857"/>
    </source>
</evidence>
<dbReference type="AlphaFoldDB" id="A0A1L3MHZ9"/>